<dbReference type="Gene3D" id="1.10.30.50">
    <property type="match status" value="1"/>
</dbReference>
<dbReference type="GO" id="GO:0004519">
    <property type="term" value="F:endonuclease activity"/>
    <property type="evidence" value="ECO:0007669"/>
    <property type="project" value="UniProtKB-KW"/>
</dbReference>
<dbReference type="RefSeq" id="WP_087644519.1">
    <property type="nucleotide sequence ID" value="NZ_FCON02000020.1"/>
</dbReference>
<dbReference type="PANTHER" id="PTHR33877">
    <property type="entry name" value="SLL1193 PROTEIN"/>
    <property type="match status" value="1"/>
</dbReference>
<name>A0A158HW83_9BURK</name>
<evidence type="ECO:0000313" key="2">
    <source>
        <dbReference type="EMBL" id="SAL48151.1"/>
    </source>
</evidence>
<dbReference type="GO" id="GO:0008270">
    <property type="term" value="F:zinc ion binding"/>
    <property type="evidence" value="ECO:0007669"/>
    <property type="project" value="InterPro"/>
</dbReference>
<evidence type="ECO:0000313" key="3">
    <source>
        <dbReference type="Proteomes" id="UP000054770"/>
    </source>
</evidence>
<dbReference type="OrthoDB" id="9134725at2"/>
<dbReference type="EMBL" id="FCON02000020">
    <property type="protein sequence ID" value="SAL48151.1"/>
    <property type="molecule type" value="Genomic_DNA"/>
</dbReference>
<dbReference type="GO" id="GO:0003676">
    <property type="term" value="F:nucleic acid binding"/>
    <property type="evidence" value="ECO:0007669"/>
    <property type="project" value="InterPro"/>
</dbReference>
<dbReference type="SMART" id="SM00507">
    <property type="entry name" value="HNHc"/>
    <property type="match status" value="1"/>
</dbReference>
<dbReference type="InterPro" id="IPR003615">
    <property type="entry name" value="HNH_nuc"/>
</dbReference>
<gene>
    <name evidence="2" type="ORF">AWB68_02349</name>
</gene>
<proteinExistence type="predicted"/>
<organism evidence="2 3">
    <name type="scientific">Caballeronia choica</name>
    <dbReference type="NCBI Taxonomy" id="326476"/>
    <lineage>
        <taxon>Bacteria</taxon>
        <taxon>Pseudomonadati</taxon>
        <taxon>Pseudomonadota</taxon>
        <taxon>Betaproteobacteria</taxon>
        <taxon>Burkholderiales</taxon>
        <taxon>Burkholderiaceae</taxon>
        <taxon>Caballeronia</taxon>
    </lineage>
</organism>
<comment type="caution">
    <text evidence="2">The sequence shown here is derived from an EMBL/GenBank/DDBJ whole genome shotgun (WGS) entry which is preliminary data.</text>
</comment>
<keyword evidence="2" id="KW-0540">Nuclease</keyword>
<reference evidence="2" key="1">
    <citation type="submission" date="2016-01" db="EMBL/GenBank/DDBJ databases">
        <authorList>
            <person name="Peeters C."/>
        </authorList>
    </citation>
    <scope>NUCLEOTIDE SEQUENCE [LARGE SCALE GENOMIC DNA]</scope>
    <source>
        <strain evidence="2">LMG 22940</strain>
    </source>
</reference>
<accession>A0A158HW83</accession>
<sequence>MRLSHIRLTHSLLLDITILLHDLHTSGDPALQRDVFVIDASGNSLAMCTRARAQQLVERSRARVEQAEPFTIRIDRTNSDLSSAADAANTAPTLQSSKKQKKRLATIRLLQRRDGNACFYCGRTMKEGEATIEHFVALAAGGPDHPDNLALAHANCNIRAGRLSAVAKVRLRARILRDVERDSRSTEC</sequence>
<dbReference type="Pfam" id="PF01844">
    <property type="entry name" value="HNH"/>
    <property type="match status" value="1"/>
</dbReference>
<dbReference type="InterPro" id="IPR025938">
    <property type="entry name" value="RRXRR_dom"/>
</dbReference>
<keyword evidence="2" id="KW-0255">Endonuclease</keyword>
<dbReference type="Proteomes" id="UP000054770">
    <property type="component" value="Unassembled WGS sequence"/>
</dbReference>
<dbReference type="AlphaFoldDB" id="A0A158HW83"/>
<evidence type="ECO:0000259" key="1">
    <source>
        <dbReference type="SMART" id="SM00507"/>
    </source>
</evidence>
<keyword evidence="3" id="KW-1185">Reference proteome</keyword>
<keyword evidence="2" id="KW-0378">Hydrolase</keyword>
<dbReference type="InterPro" id="IPR002711">
    <property type="entry name" value="HNH"/>
</dbReference>
<feature type="domain" description="HNH nuclease" evidence="1">
    <location>
        <begin position="106"/>
        <end position="158"/>
    </location>
</feature>
<dbReference type="Pfam" id="PF14239">
    <property type="entry name" value="RRXRR"/>
    <property type="match status" value="1"/>
</dbReference>
<dbReference type="PANTHER" id="PTHR33877:SF2">
    <property type="entry name" value="OS07G0170200 PROTEIN"/>
    <property type="match status" value="1"/>
</dbReference>
<dbReference type="InterPro" id="IPR052892">
    <property type="entry name" value="NA-targeting_endonuclease"/>
</dbReference>
<protein>
    <submittedName>
        <fullName evidence="2">HNH endonuclease</fullName>
    </submittedName>
</protein>
<dbReference type="CDD" id="cd00085">
    <property type="entry name" value="HNHc"/>
    <property type="match status" value="1"/>
</dbReference>